<gene>
    <name evidence="7" type="primary">VPS35_0</name>
    <name evidence="7" type="ORF">A0J61_03755</name>
</gene>
<dbReference type="PANTHER" id="PTHR11099">
    <property type="entry name" value="VACUOLAR SORTING PROTEIN 35"/>
    <property type="match status" value="1"/>
</dbReference>
<dbReference type="GO" id="GO:0005829">
    <property type="term" value="C:cytosol"/>
    <property type="evidence" value="ECO:0007669"/>
    <property type="project" value="GOC"/>
</dbReference>
<dbReference type="GO" id="GO:0006886">
    <property type="term" value="P:intracellular protein transport"/>
    <property type="evidence" value="ECO:0007669"/>
    <property type="project" value="TreeGrafter"/>
</dbReference>
<keyword evidence="5" id="KW-0472">Membrane</keyword>
<dbReference type="AlphaFoldDB" id="A0A1C7NGG2"/>
<comment type="subcellular location">
    <subcellularLocation>
        <location evidence="1">Membrane</location>
        <topology evidence="1">Peripheral membrane protein</topology>
    </subcellularLocation>
</comment>
<accession>A0A1C7NGG2</accession>
<evidence type="ECO:0000256" key="6">
    <source>
        <dbReference type="PIRNR" id="PIRNR009375"/>
    </source>
</evidence>
<evidence type="ECO:0000256" key="1">
    <source>
        <dbReference type="ARBA" id="ARBA00004170"/>
    </source>
</evidence>
<dbReference type="PANTHER" id="PTHR11099:SF0">
    <property type="entry name" value="VACUOLAR PROTEIN SORTING-ASSOCIATED PROTEIN 35"/>
    <property type="match status" value="1"/>
</dbReference>
<dbReference type="Proteomes" id="UP000093000">
    <property type="component" value="Unassembled WGS sequence"/>
</dbReference>
<evidence type="ECO:0000313" key="7">
    <source>
        <dbReference type="EMBL" id="OBZ88203.1"/>
    </source>
</evidence>
<dbReference type="Pfam" id="PF03635">
    <property type="entry name" value="Vps35"/>
    <property type="match status" value="1"/>
</dbReference>
<evidence type="ECO:0000256" key="3">
    <source>
        <dbReference type="ARBA" id="ARBA00022448"/>
    </source>
</evidence>
<keyword evidence="4 6" id="KW-0653">Protein transport</keyword>
<evidence type="ECO:0000256" key="5">
    <source>
        <dbReference type="ARBA" id="ARBA00023136"/>
    </source>
</evidence>
<dbReference type="GO" id="GO:0042147">
    <property type="term" value="P:retrograde transport, endosome to Golgi"/>
    <property type="evidence" value="ECO:0007669"/>
    <property type="project" value="InterPro"/>
</dbReference>
<dbReference type="PIRSF" id="PIRSF009375">
    <property type="entry name" value="Retromer_Vps35"/>
    <property type="match status" value="1"/>
</dbReference>
<dbReference type="OrthoDB" id="10258141at2759"/>
<dbReference type="InterPro" id="IPR042491">
    <property type="entry name" value="Vps35_C"/>
</dbReference>
<organism evidence="7 8">
    <name type="scientific">Choanephora cucurbitarum</name>
    <dbReference type="NCBI Taxonomy" id="101091"/>
    <lineage>
        <taxon>Eukaryota</taxon>
        <taxon>Fungi</taxon>
        <taxon>Fungi incertae sedis</taxon>
        <taxon>Mucoromycota</taxon>
        <taxon>Mucoromycotina</taxon>
        <taxon>Mucoromycetes</taxon>
        <taxon>Mucorales</taxon>
        <taxon>Mucorineae</taxon>
        <taxon>Choanephoraceae</taxon>
        <taxon>Choanephoroideae</taxon>
        <taxon>Choanephora</taxon>
    </lineage>
</organism>
<sequence length="798" mass="92114">MTFSLPPPPSTKEHLKEALDVVKIQSKLMRHCLDKHRLMDAIKACSSLLSELRTDELSPRHYYELYMTVFDTMRHLTSYLVETHTSGKHHLGDLYNLVQYASSIVPRLYLMVTVGTVYLSVPDAPPHADVLLDMIEMTKGVQHPIRGLFLRHYLGGMTRDFMPQKQIEDIEAIIQFYLTNFAEMNKLWVRMQHIGHSRDREKRESERKELATLVGTNLVRLSQLEGVDLKLYETTVLPGIMNEVVSCQDVLAQEYLMDVVIQIFPDEFHMHTLKPFLATTAQLQAQVQIKTIIMSLLDRLSSFAQQEVMDYGELFVLFWQEIVELVKTRRTALPMQDQTSLFLSLAQFSVSCYPNRLDYMDRIYLFAYEEYHLNQSSDYQIHSKQSDTNLLELLLLPVKTWDVLLVITTLKHYQSLLVIQPYMTRRRVALAILESILSQSRQIDQPEQVYQLLEICHVLINTSTVTPLRNSLEEASLQERDSNGWVARLVHLFYSPDNDLQFLLLSAARQQLEQAVDDGCKIRAVLPSLIISSLQLARRYAQDTTQTEYHKKMTALYTFLHQLIMLLNQHSTGQDSICVQFALMAGQNADFCKDFDDIAFQFYLDAFRIYQESVAHSRAQFNAIVYAIGTLLTTSDLFRQHHLLELSHQLTQFGTKLLKKPDQSRAVFLSSHLWEPHGRVTDCLDKSIKIADHCIDLATNQMLLIELLNQSLYYFEKQSNSEITADVLNTLIATISTHMQHLKASDQPLTTSSSNLMETENLKDYVSCQWKQTVRHIQACRARSEHYLAIQCPDISLF</sequence>
<comment type="function">
    <text evidence="6">Plays a role in vesicular protein sorting.</text>
</comment>
<dbReference type="Gene3D" id="1.25.40.660">
    <property type="entry name" value="Vacuolar protein sorting-associated protein 35, helical subcomplex Vps35-C"/>
    <property type="match status" value="1"/>
</dbReference>
<keyword evidence="8" id="KW-1185">Reference proteome</keyword>
<comment type="similarity">
    <text evidence="2 6">Belongs to the VPS35 family.</text>
</comment>
<proteinExistence type="inferred from homology"/>
<keyword evidence="3 6" id="KW-0813">Transport</keyword>
<comment type="caution">
    <text evidence="7">The sequence shown here is derived from an EMBL/GenBank/DDBJ whole genome shotgun (WGS) entry which is preliminary data.</text>
</comment>
<evidence type="ECO:0000256" key="2">
    <source>
        <dbReference type="ARBA" id="ARBA00006536"/>
    </source>
</evidence>
<dbReference type="FunCoup" id="A0A1C7NGG2">
    <property type="interactions" value="945"/>
</dbReference>
<reference evidence="7 8" key="1">
    <citation type="submission" date="2016-03" db="EMBL/GenBank/DDBJ databases">
        <title>Choanephora cucurbitarum.</title>
        <authorList>
            <person name="Min B."/>
            <person name="Park H."/>
            <person name="Park J.-H."/>
            <person name="Shin H.-D."/>
            <person name="Choi I.-G."/>
        </authorList>
    </citation>
    <scope>NUCLEOTIDE SEQUENCE [LARGE SCALE GENOMIC DNA]</scope>
    <source>
        <strain evidence="7 8">KUS-F28377</strain>
    </source>
</reference>
<evidence type="ECO:0000256" key="4">
    <source>
        <dbReference type="ARBA" id="ARBA00022927"/>
    </source>
</evidence>
<dbReference type="GO" id="GO:0005770">
    <property type="term" value="C:late endosome"/>
    <property type="evidence" value="ECO:0007669"/>
    <property type="project" value="TreeGrafter"/>
</dbReference>
<dbReference type="EMBL" id="LUGH01000168">
    <property type="protein sequence ID" value="OBZ88203.1"/>
    <property type="molecule type" value="Genomic_DNA"/>
</dbReference>
<evidence type="ECO:0000313" key="8">
    <source>
        <dbReference type="Proteomes" id="UP000093000"/>
    </source>
</evidence>
<protein>
    <recommendedName>
        <fullName evidence="6">Vacuolar protein sorting-associated protein 35</fullName>
    </recommendedName>
</protein>
<dbReference type="InParanoid" id="A0A1C7NGG2"/>
<dbReference type="GO" id="GO:0030906">
    <property type="term" value="C:retromer, cargo-selective complex"/>
    <property type="evidence" value="ECO:0007669"/>
    <property type="project" value="InterPro"/>
</dbReference>
<dbReference type="InterPro" id="IPR005378">
    <property type="entry name" value="Vps35"/>
</dbReference>
<dbReference type="STRING" id="101091.A0A1C7NGG2"/>
<name>A0A1C7NGG2_9FUNG</name>